<reference evidence="3" key="1">
    <citation type="submission" date="2021-06" db="EMBL/GenBank/DDBJ databases">
        <authorList>
            <consortium name="Wellcome Sanger Institute Data Sharing"/>
        </authorList>
    </citation>
    <scope>NUCLEOTIDE SEQUENCE [LARGE SCALE GENOMIC DNA]</scope>
</reference>
<dbReference type="GeneTree" id="ENSGT00390000008818"/>
<protein>
    <submittedName>
        <fullName evidence="3">Coiled-coil domain containing 127a</fullName>
    </submittedName>
</protein>
<accession>A0A8C4XHI5</accession>
<dbReference type="OrthoDB" id="10064762at2759"/>
<dbReference type="PANTHER" id="PTHR31958:SF2">
    <property type="entry name" value="COILED-COIL DOMAIN-CONTAINING PROTEIN 127"/>
    <property type="match status" value="1"/>
</dbReference>
<dbReference type="Proteomes" id="UP000694620">
    <property type="component" value="Chromosome 13"/>
</dbReference>
<evidence type="ECO:0000256" key="2">
    <source>
        <dbReference type="SAM" id="MobiDB-lite"/>
    </source>
</evidence>
<organism evidence="3 4">
    <name type="scientific">Erpetoichthys calabaricus</name>
    <name type="common">Rope fish</name>
    <name type="synonym">Calamoichthys calabaricus</name>
    <dbReference type="NCBI Taxonomy" id="27687"/>
    <lineage>
        <taxon>Eukaryota</taxon>
        <taxon>Metazoa</taxon>
        <taxon>Chordata</taxon>
        <taxon>Craniata</taxon>
        <taxon>Vertebrata</taxon>
        <taxon>Euteleostomi</taxon>
        <taxon>Actinopterygii</taxon>
        <taxon>Polypteriformes</taxon>
        <taxon>Polypteridae</taxon>
        <taxon>Erpetoichthys</taxon>
    </lineage>
</organism>
<dbReference type="InterPro" id="IPR034607">
    <property type="entry name" value="CCDC127"/>
</dbReference>
<name>A0A8C4XHI5_ERPCA</name>
<evidence type="ECO:0000256" key="1">
    <source>
        <dbReference type="SAM" id="Coils"/>
    </source>
</evidence>
<evidence type="ECO:0000313" key="4">
    <source>
        <dbReference type="Proteomes" id="UP000694620"/>
    </source>
</evidence>
<sequence>MNNLNDPPRWNIQPDQQGDDGGGNKWNYAFLVPMLGLAAFRWIWSRESQKEVLAAKIKYEEDAKLIKKELEMKYLSTVTETRRTVAHLELELEKERSRVKGYRDALVSQSRQLIEERKRLQEDRESIDREKQQLLRSGAAAALYNNLVERETNWQSKAMLVIKEFEKVLVERQNAFCSFLLHRDKRYEIEKSLLVKAATEPVAVDLNMESDLKTIFKHDNHCADILNTDKRKNGRLMWLYLKYWELQVELQKFKKVEKSILGTNYNAE</sequence>
<feature type="region of interest" description="Disordered" evidence="2">
    <location>
        <begin position="1"/>
        <end position="21"/>
    </location>
</feature>
<dbReference type="PANTHER" id="PTHR31958">
    <property type="entry name" value="COILED-COIL DOMAIN-CONTAINING PROTEIN 127"/>
    <property type="match status" value="1"/>
</dbReference>
<feature type="coiled-coil region" evidence="1">
    <location>
        <begin position="78"/>
        <end position="137"/>
    </location>
</feature>
<reference evidence="3" key="3">
    <citation type="submission" date="2025-09" db="UniProtKB">
        <authorList>
            <consortium name="Ensembl"/>
        </authorList>
    </citation>
    <scope>IDENTIFICATION</scope>
</reference>
<proteinExistence type="predicted"/>
<dbReference type="Ensembl" id="ENSECRT00000031926.1">
    <property type="protein sequence ID" value="ENSECRP00000031266.1"/>
    <property type="gene ID" value="ENSECRG00000021187.1"/>
</dbReference>
<reference evidence="3" key="2">
    <citation type="submission" date="2025-08" db="UniProtKB">
        <authorList>
            <consortium name="Ensembl"/>
        </authorList>
    </citation>
    <scope>IDENTIFICATION</scope>
</reference>
<evidence type="ECO:0000313" key="3">
    <source>
        <dbReference type="Ensembl" id="ENSECRP00000031266.1"/>
    </source>
</evidence>
<gene>
    <name evidence="3" type="primary">CCDC127</name>
    <name evidence="3" type="synonym">LOC114663478</name>
</gene>
<keyword evidence="4" id="KW-1185">Reference proteome</keyword>
<keyword evidence="1" id="KW-0175">Coiled coil</keyword>
<dbReference type="AlphaFoldDB" id="A0A8C4XHI5"/>